<evidence type="ECO:0000256" key="8">
    <source>
        <dbReference type="PIRSR" id="PIRSR004762-1"/>
    </source>
</evidence>
<dbReference type="Proteomes" id="UP000248557">
    <property type="component" value="Unassembled WGS sequence"/>
</dbReference>
<dbReference type="PANTHER" id="PTHR43076">
    <property type="entry name" value="FO SYNTHASE (COFH)"/>
    <property type="match status" value="1"/>
</dbReference>
<gene>
    <name evidence="7" type="primary">cofH</name>
    <name evidence="11" type="ORF">CA615_01985</name>
</gene>
<dbReference type="GO" id="GO:0044689">
    <property type="term" value="F:7,8-didemethyl-8-hydroxy-5-deazariboflavin synthase activity"/>
    <property type="evidence" value="ECO:0007669"/>
    <property type="project" value="TreeGrafter"/>
</dbReference>
<dbReference type="HAMAP" id="MF_01612">
    <property type="entry name" value="FO_synth_sub2"/>
    <property type="match status" value="1"/>
</dbReference>
<evidence type="ECO:0000256" key="1">
    <source>
        <dbReference type="ARBA" id="ARBA00022485"/>
    </source>
</evidence>
<dbReference type="SUPFAM" id="SSF102114">
    <property type="entry name" value="Radical SAM enzymes"/>
    <property type="match status" value="1"/>
</dbReference>
<dbReference type="AlphaFoldDB" id="A0A328Q537"/>
<dbReference type="InterPro" id="IPR034405">
    <property type="entry name" value="F420"/>
</dbReference>
<accession>A0A328Q537</accession>
<dbReference type="SFLD" id="SFLDS00029">
    <property type="entry name" value="Radical_SAM"/>
    <property type="match status" value="1"/>
</dbReference>
<evidence type="ECO:0000313" key="11">
    <source>
        <dbReference type="EMBL" id="RAP03477.1"/>
    </source>
</evidence>
<dbReference type="PIRSF" id="PIRSF004762">
    <property type="entry name" value="CHP00423"/>
    <property type="match status" value="1"/>
</dbReference>
<dbReference type="EMBL" id="NGJK01000021">
    <property type="protein sequence ID" value="RAP03477.1"/>
    <property type="molecule type" value="Genomic_DNA"/>
</dbReference>
<comment type="catalytic activity">
    <reaction evidence="7">
        <text>5-amino-6-(D-ribitylamino)uracil + L-tyrosine + S-adenosyl-L-methionine = 5-amino-5-(4-hydroxybenzyl)-6-(D-ribitylimino)-5,6-dihydrouracil + 2-iminoacetate + 5'-deoxyadenosine + L-methionine + H(+)</text>
        <dbReference type="Rhea" id="RHEA:55200"/>
        <dbReference type="ChEBI" id="CHEBI:15378"/>
        <dbReference type="ChEBI" id="CHEBI:15934"/>
        <dbReference type="ChEBI" id="CHEBI:17319"/>
        <dbReference type="ChEBI" id="CHEBI:57844"/>
        <dbReference type="ChEBI" id="CHEBI:58315"/>
        <dbReference type="ChEBI" id="CHEBI:59789"/>
        <dbReference type="ChEBI" id="CHEBI:77846"/>
        <dbReference type="ChEBI" id="CHEBI:85936"/>
        <dbReference type="EC" id="2.5.1.147"/>
    </reaction>
</comment>
<feature type="binding site" evidence="9">
    <location>
        <position position="282"/>
    </location>
    <ligand>
        <name>(3R)-3-methyl-D-ornithine</name>
        <dbReference type="ChEBI" id="CHEBI:64642"/>
    </ligand>
</feature>
<feature type="binding site" evidence="7 8">
    <location>
        <position position="61"/>
    </location>
    <ligand>
        <name>[4Fe-4S] cluster</name>
        <dbReference type="ChEBI" id="CHEBI:49883"/>
        <note>4Fe-4S-S-AdoMet</note>
    </ligand>
</feature>
<dbReference type="EC" id="2.5.1.147" evidence="7"/>
<dbReference type="InterPro" id="IPR045567">
    <property type="entry name" value="CofH/MnqC-like_C"/>
</dbReference>
<keyword evidence="2 7" id="KW-0808">Transferase</keyword>
<dbReference type="SFLD" id="SFLDG01389">
    <property type="entry name" value="menaquinone_synthsis_involved"/>
    <property type="match status" value="1"/>
</dbReference>
<dbReference type="InterPro" id="IPR007197">
    <property type="entry name" value="rSAM"/>
</dbReference>
<evidence type="ECO:0000256" key="4">
    <source>
        <dbReference type="ARBA" id="ARBA00022723"/>
    </source>
</evidence>
<dbReference type="Pfam" id="PF04055">
    <property type="entry name" value="Radical_SAM"/>
    <property type="match status" value="1"/>
</dbReference>
<dbReference type="UniPathway" id="UPA00072"/>
<feature type="domain" description="Radical SAM core" evidence="10">
    <location>
        <begin position="47"/>
        <end position="274"/>
    </location>
</feature>
<dbReference type="GO" id="GO:0051539">
    <property type="term" value="F:4 iron, 4 sulfur cluster binding"/>
    <property type="evidence" value="ECO:0007669"/>
    <property type="project" value="UniProtKB-KW"/>
</dbReference>
<dbReference type="SFLD" id="SFLDG01064">
    <property type="entry name" value="F420__menaquinone_cofactor_bio"/>
    <property type="match status" value="1"/>
</dbReference>
<sequence>MIEEIYNKSLDNEITKEDAIGLVRSANQFELFDTADKLRQTIVGDKVTYVVNKAIDITDNCMIGCKFCSFRNFENYKMTNEEISESIVQAKTVGATEICLFGGITRDMDIDYYCNLIENIKNQHEICLHALSPAEIYQTAKNSNITTFEALSRLKDVGMDTMTGASAEILVDSIRKQICPNKVSTADWAKIVKEAHELGIPTTSTIMYGSIETWEDRIEHMFLLKEIQEETHGFTEFVPMTFLGENNELGKISNGATGIEDLKIHAISRIIFGDVIPNIQVSWVKLGLRMTQVALTCGANDIGGTMIEDKISTAAGGGYGGYLPVEKIKQLIKDIGRIPQERTTKYEML</sequence>
<dbReference type="Gene3D" id="3.20.20.70">
    <property type="entry name" value="Aldolase class I"/>
    <property type="match status" value="1"/>
</dbReference>
<feature type="binding site" evidence="7 8">
    <location>
        <position position="65"/>
    </location>
    <ligand>
        <name>[4Fe-4S] cluster</name>
        <dbReference type="ChEBI" id="CHEBI:49883"/>
        <note>4Fe-4S-S-AdoMet</note>
    </ligand>
</feature>
<feature type="binding site" evidence="9">
    <location>
        <position position="168"/>
    </location>
    <ligand>
        <name>S-adenosyl-L-methionine</name>
        <dbReference type="ChEBI" id="CHEBI:59789"/>
    </ligand>
</feature>
<dbReference type="InterPro" id="IPR058240">
    <property type="entry name" value="rSAM_sf"/>
</dbReference>
<feature type="binding site" evidence="9">
    <location>
        <position position="67"/>
    </location>
    <ligand>
        <name>S-adenosyl-L-methionine</name>
        <dbReference type="ChEBI" id="CHEBI:59789"/>
    </ligand>
</feature>
<evidence type="ECO:0000256" key="7">
    <source>
        <dbReference type="HAMAP-Rule" id="MF_01612"/>
    </source>
</evidence>
<keyword evidence="1 7" id="KW-0004">4Fe-4S</keyword>
<dbReference type="NCBIfam" id="NF005609">
    <property type="entry name" value="PRK07360.1"/>
    <property type="match status" value="1"/>
</dbReference>
<comment type="subunit">
    <text evidence="7">The FO synthase complex consists of two subunits, CofG and CofH.</text>
</comment>
<feature type="binding site" evidence="7 8">
    <location>
        <position position="68"/>
    </location>
    <ligand>
        <name>[4Fe-4S] cluster</name>
        <dbReference type="ChEBI" id="CHEBI:49883"/>
        <note>4Fe-4S-S-AdoMet</note>
    </ligand>
</feature>
<comment type="similarity">
    <text evidence="7">Belongs to the radical SAM superfamily. CofH family.</text>
</comment>
<dbReference type="RefSeq" id="WP_112149356.1">
    <property type="nucleotide sequence ID" value="NZ_NGJK01000021.1"/>
</dbReference>
<dbReference type="GO" id="GO:0005506">
    <property type="term" value="F:iron ion binding"/>
    <property type="evidence" value="ECO:0007669"/>
    <property type="project" value="UniProtKB-UniRule"/>
</dbReference>
<comment type="caution">
    <text evidence="11">The sequence shown here is derived from an EMBL/GenBank/DDBJ whole genome shotgun (WGS) entry which is preliminary data.</text>
</comment>
<keyword evidence="4 7" id="KW-0479">Metal-binding</keyword>
<dbReference type="PROSITE" id="PS51918">
    <property type="entry name" value="RADICAL_SAM"/>
    <property type="match status" value="1"/>
</dbReference>
<evidence type="ECO:0000256" key="5">
    <source>
        <dbReference type="ARBA" id="ARBA00023004"/>
    </source>
</evidence>
<feature type="binding site" evidence="9">
    <location>
        <position position="132"/>
    </location>
    <ligand>
        <name>(3R)-3-methyl-D-ornithine</name>
        <dbReference type="ChEBI" id="CHEBI:64642"/>
    </ligand>
</feature>
<dbReference type="InterPro" id="IPR013785">
    <property type="entry name" value="Aldolase_TIM"/>
</dbReference>
<evidence type="ECO:0000259" key="10">
    <source>
        <dbReference type="PROSITE" id="PS51918"/>
    </source>
</evidence>
<dbReference type="Pfam" id="PF19288">
    <property type="entry name" value="CofH_C"/>
    <property type="match status" value="1"/>
</dbReference>
<evidence type="ECO:0000256" key="2">
    <source>
        <dbReference type="ARBA" id="ARBA00022679"/>
    </source>
</evidence>
<proteinExistence type="inferred from homology"/>
<reference evidence="11 12" key="1">
    <citation type="submission" date="2017-05" db="EMBL/GenBank/DDBJ databases">
        <title>Host range expansion of the Methanosphaera genus to humans and monogastric animals involves recent and extensive reduction in genome content.</title>
        <authorList>
            <person name="Hoedt E.C."/>
            <person name="Volmer J.G."/>
            <person name="Parks D.H."/>
            <person name="Rosewarne C.P."/>
            <person name="Denman S.E."/>
            <person name="Mcsweeney C.S."/>
            <person name="O Cuiv P."/>
            <person name="Hugenholtz P."/>
            <person name="Tyson G.W."/>
            <person name="Morrison M."/>
        </authorList>
    </citation>
    <scope>NUCLEOTIDE SEQUENCE [LARGE SCALE GENOMIC DNA]</scope>
    <source>
        <strain evidence="11 12">PA5</strain>
    </source>
</reference>
<dbReference type="NCBIfam" id="TIGR03551">
    <property type="entry name" value="F420_cofH"/>
    <property type="match status" value="1"/>
</dbReference>
<dbReference type="SFLD" id="SFLDG01388">
    <property type="entry name" value="7_8-didemethyl-8-hydroxy-5-dea"/>
    <property type="match status" value="1"/>
</dbReference>
<comment type="pathway">
    <text evidence="7">Cofactor biosynthesis; coenzyme F0 biosynthesis.</text>
</comment>
<dbReference type="InterPro" id="IPR019940">
    <property type="entry name" value="CofH_family"/>
</dbReference>
<organism evidence="11 12">
    <name type="scientific">Methanosphaera stadtmanae</name>
    <dbReference type="NCBI Taxonomy" id="2317"/>
    <lineage>
        <taxon>Archaea</taxon>
        <taxon>Methanobacteriati</taxon>
        <taxon>Methanobacteriota</taxon>
        <taxon>Methanomada group</taxon>
        <taxon>Methanobacteria</taxon>
        <taxon>Methanobacteriales</taxon>
        <taxon>Methanobacteriaceae</taxon>
        <taxon>Methanosphaera</taxon>
    </lineage>
</organism>
<dbReference type="CDD" id="cd01335">
    <property type="entry name" value="Radical_SAM"/>
    <property type="match status" value="1"/>
</dbReference>
<evidence type="ECO:0000313" key="12">
    <source>
        <dbReference type="Proteomes" id="UP000248557"/>
    </source>
</evidence>
<dbReference type="PANTHER" id="PTHR43076:SF1">
    <property type="entry name" value="LIPOYL SYNTHASE 2"/>
    <property type="match status" value="1"/>
</dbReference>
<keyword evidence="3 7" id="KW-0949">S-adenosyl-L-methionine</keyword>
<comment type="function">
    <text evidence="7">Catalyzes the radical-mediated synthesis of 5-amino-5-(4-hydroxybenzyl)-6-(D-ribitylimino)-5,6-dihydrouracil from 5-amino-6-(D-ribitylamino)uracil and L-tyrosine.</text>
</comment>
<protein>
    <recommendedName>
        <fullName evidence="7">5-amino-6-(D-ribitylamino)uracil--L-tyrosine 4-hydroxyphenyl transferase</fullName>
        <ecNumber evidence="7">2.5.1.147</ecNumber>
    </recommendedName>
    <alternativeName>
        <fullName evidence="7">FO synthase subunit 2</fullName>
    </alternativeName>
</protein>
<dbReference type="NCBIfam" id="TIGR00423">
    <property type="entry name" value="CofH family radical SAM protein"/>
    <property type="match status" value="1"/>
</dbReference>
<evidence type="ECO:0000256" key="3">
    <source>
        <dbReference type="ARBA" id="ARBA00022691"/>
    </source>
</evidence>
<evidence type="ECO:0000256" key="9">
    <source>
        <dbReference type="PIRSR" id="PIRSR004762-2"/>
    </source>
</evidence>
<dbReference type="InterPro" id="IPR020050">
    <property type="entry name" value="FO_synthase_su2"/>
</dbReference>
<comment type="cofactor">
    <cofactor evidence="7 8">
        <name>[4Fe-4S] cluster</name>
        <dbReference type="ChEBI" id="CHEBI:49883"/>
    </cofactor>
    <text evidence="7 8">Binds 1 [4Fe-4S] cluster. The cluster is coordinated with 3 cysteines and an exchangeable S-adenosyl-L-methionine.</text>
</comment>
<keyword evidence="6 7" id="KW-0411">Iron-sulfur</keyword>
<evidence type="ECO:0000256" key="6">
    <source>
        <dbReference type="ARBA" id="ARBA00023014"/>
    </source>
</evidence>
<name>A0A328Q537_9EURY</name>
<keyword evidence="5 7" id="KW-0408">Iron</keyword>
<dbReference type="GO" id="GO:0141093">
    <property type="term" value="F:5-amino-6-(D-ribitylamino)uracil--L-tyrosine 4-hydroxyphenyl transferase activity"/>
    <property type="evidence" value="ECO:0007669"/>
    <property type="project" value="UniProtKB-EC"/>
</dbReference>